<dbReference type="AlphaFoldDB" id="A0A5C5UC18"/>
<evidence type="ECO:0000256" key="7">
    <source>
        <dbReference type="ARBA" id="ARBA00023237"/>
    </source>
</evidence>
<evidence type="ECO:0000256" key="2">
    <source>
        <dbReference type="ARBA" id="ARBA00022448"/>
    </source>
</evidence>
<keyword evidence="13" id="KW-0675">Receptor</keyword>
<dbReference type="SUPFAM" id="SSF56935">
    <property type="entry name" value="Porins"/>
    <property type="match status" value="1"/>
</dbReference>
<gene>
    <name evidence="13" type="ORF">FQY83_03010</name>
</gene>
<keyword evidence="6 8" id="KW-0472">Membrane</keyword>
<evidence type="ECO:0000256" key="8">
    <source>
        <dbReference type="PROSITE-ProRule" id="PRU01360"/>
    </source>
</evidence>
<evidence type="ECO:0000259" key="12">
    <source>
        <dbReference type="Pfam" id="PF07715"/>
    </source>
</evidence>
<keyword evidence="7 8" id="KW-0998">Cell outer membrane</keyword>
<dbReference type="GO" id="GO:0009279">
    <property type="term" value="C:cell outer membrane"/>
    <property type="evidence" value="ECO:0007669"/>
    <property type="project" value="UniProtKB-SubCell"/>
</dbReference>
<dbReference type="InterPro" id="IPR039426">
    <property type="entry name" value="TonB-dep_rcpt-like"/>
</dbReference>
<dbReference type="InterPro" id="IPR036942">
    <property type="entry name" value="Beta-barrel_TonB_sf"/>
</dbReference>
<dbReference type="Pfam" id="PF07715">
    <property type="entry name" value="Plug"/>
    <property type="match status" value="1"/>
</dbReference>
<feature type="signal peptide" evidence="10">
    <location>
        <begin position="1"/>
        <end position="30"/>
    </location>
</feature>
<evidence type="ECO:0000313" key="13">
    <source>
        <dbReference type="EMBL" id="TWT23614.1"/>
    </source>
</evidence>
<feature type="domain" description="TonB-dependent receptor-like beta-barrel" evidence="11">
    <location>
        <begin position="476"/>
        <end position="935"/>
    </location>
</feature>
<evidence type="ECO:0000256" key="4">
    <source>
        <dbReference type="ARBA" id="ARBA00022692"/>
    </source>
</evidence>
<evidence type="ECO:0000256" key="3">
    <source>
        <dbReference type="ARBA" id="ARBA00022452"/>
    </source>
</evidence>
<comment type="subcellular location">
    <subcellularLocation>
        <location evidence="1 8">Cell outer membrane</location>
        <topology evidence="1 8">Multi-pass membrane protein</topology>
    </subcellularLocation>
</comment>
<dbReference type="PANTHER" id="PTHR47234">
    <property type="match status" value="1"/>
</dbReference>
<organism evidence="13 14">
    <name type="scientific">Luteimonas marina</name>
    <dbReference type="NCBI Taxonomy" id="488485"/>
    <lineage>
        <taxon>Bacteria</taxon>
        <taxon>Pseudomonadati</taxon>
        <taxon>Pseudomonadota</taxon>
        <taxon>Gammaproteobacteria</taxon>
        <taxon>Lysobacterales</taxon>
        <taxon>Lysobacteraceae</taxon>
        <taxon>Luteimonas</taxon>
    </lineage>
</organism>
<comment type="caution">
    <text evidence="13">The sequence shown here is derived from an EMBL/GenBank/DDBJ whole genome shotgun (WGS) entry which is preliminary data.</text>
</comment>
<evidence type="ECO:0000256" key="6">
    <source>
        <dbReference type="ARBA" id="ARBA00023136"/>
    </source>
</evidence>
<protein>
    <submittedName>
        <fullName evidence="13">TonB-dependent receptor</fullName>
    </submittedName>
</protein>
<name>A0A5C5UC18_9GAMM</name>
<sequence length="976" mass="105700">MSAIRSGNSLVPGSVLAIAIAMTLAGTAIAQDEPTGAAQTQTQTDTTRTLDRISVTGSRIKRTDIEAALPVTIIQRQEIDAQGITSAEQLMQFLNIASNSADSLAANSGIAPPGTRGNNGVSGANLRGQGADATLVLLNGRRVAAHGLAGMVADLNSIPFAAIDRVEVLRDGASAVYGTDAIGGVINFITRTDYQGLSATTGVDVTQDGGGEIYQASLLGGVGDIDTDRWNAWAALSVKRNRILRGVDRDFADSFQPERGLSPDTRGTPFATIFNVSHDRIGGAPGLIGFGLVDPADDNIMGGINILDLPGAAGCEAGGDLMGPYDDRVWSASSSRYACAWDYGRARVIQQPVDTVQLIGRGTFRINDDHRIVAELMVSEVESKRQFEAQQISSAAYPAGTASQLDLSTWYPLNDLTRETYDMVYDALAAYFGEDGLSYGAPIPYRWRCIACGPREIETTTRAMRMLVGFEGTLGSWDYSTGFSHASSRAESVLGNGYYYTPQLKQILGSGLLNPFLMPSQPQSAEAMSALEAASARGVMLYGGQSSSTILDATFSGGLGFSLPGGEVQAATGVDLRREEYEFYGPPEAILGNAWIFGAPGDGQNYIDPVHRDIKAVFAEVYLPLFDSLEITLAGRYDHYSGFGATTNPKYSFKYQPVEWLAFRGAYSTGFKVPDFAKLFRGIAETPYTGLDLADPATCPSGVYNPGVAGCEQIRPIILSGGKPDLDPEESKQSSFGVVVAPTGNFNFSIDWWEIERINTIRSPGLQTLIDEYDLFAGNWIRDSSGAVVAIDQRFINSGGTFSRGVELDVNFRTELAGGSFLVNLNGSYLDSFRIKSLASQPYGDDIVGKFERYLNLPLKWKHTLNFGWTRGDWMHTLTQVYRDGYEDYVPPGMRNGNYAPPAWETEVDEYITYNYSLTWTGMEGLRATFGVRNLLDTDPPFTLRYLDDGDGAAWESRVADPRGRSFNLTLEYAFR</sequence>
<dbReference type="PROSITE" id="PS52016">
    <property type="entry name" value="TONB_DEPENDENT_REC_3"/>
    <property type="match status" value="1"/>
</dbReference>
<feature type="domain" description="TonB-dependent receptor plug" evidence="12">
    <location>
        <begin position="66"/>
        <end position="185"/>
    </location>
</feature>
<keyword evidence="10" id="KW-0732">Signal</keyword>
<dbReference type="Pfam" id="PF00593">
    <property type="entry name" value="TonB_dep_Rec_b-barrel"/>
    <property type="match status" value="1"/>
</dbReference>
<dbReference type="InterPro" id="IPR000531">
    <property type="entry name" value="Beta-barrel_TonB"/>
</dbReference>
<keyword evidence="2 8" id="KW-0813">Transport</keyword>
<evidence type="ECO:0000256" key="9">
    <source>
        <dbReference type="RuleBase" id="RU003357"/>
    </source>
</evidence>
<evidence type="ECO:0000256" key="1">
    <source>
        <dbReference type="ARBA" id="ARBA00004571"/>
    </source>
</evidence>
<dbReference type="InterPro" id="IPR012910">
    <property type="entry name" value="Plug_dom"/>
</dbReference>
<proteinExistence type="inferred from homology"/>
<dbReference type="InterPro" id="IPR037066">
    <property type="entry name" value="Plug_dom_sf"/>
</dbReference>
<accession>A0A5C5UC18</accession>
<evidence type="ECO:0000313" key="14">
    <source>
        <dbReference type="Proteomes" id="UP000319980"/>
    </source>
</evidence>
<dbReference type="Gene3D" id="2.40.170.20">
    <property type="entry name" value="TonB-dependent receptor, beta-barrel domain"/>
    <property type="match status" value="1"/>
</dbReference>
<keyword evidence="14" id="KW-1185">Reference proteome</keyword>
<dbReference type="EMBL" id="VOHK01000001">
    <property type="protein sequence ID" value="TWT23614.1"/>
    <property type="molecule type" value="Genomic_DNA"/>
</dbReference>
<comment type="similarity">
    <text evidence="8 9">Belongs to the TonB-dependent receptor family.</text>
</comment>
<dbReference type="Gene3D" id="2.170.130.10">
    <property type="entry name" value="TonB-dependent receptor, plug domain"/>
    <property type="match status" value="1"/>
</dbReference>
<keyword evidence="4 8" id="KW-0812">Transmembrane</keyword>
<evidence type="ECO:0000259" key="11">
    <source>
        <dbReference type="Pfam" id="PF00593"/>
    </source>
</evidence>
<dbReference type="OrthoDB" id="6276154at2"/>
<keyword evidence="5 9" id="KW-0798">TonB box</keyword>
<evidence type="ECO:0000256" key="10">
    <source>
        <dbReference type="SAM" id="SignalP"/>
    </source>
</evidence>
<dbReference type="RefSeq" id="WP_146384903.1">
    <property type="nucleotide sequence ID" value="NZ_VOHK01000001.1"/>
</dbReference>
<keyword evidence="3 8" id="KW-1134">Transmembrane beta strand</keyword>
<dbReference type="PANTHER" id="PTHR47234:SF2">
    <property type="entry name" value="TONB-DEPENDENT RECEPTOR"/>
    <property type="match status" value="1"/>
</dbReference>
<reference evidence="13 14" key="1">
    <citation type="journal article" date="2008" name="Int. J. Syst. Evol. Microbiol.">
        <title>Luteimonas marina sp. nov., isolated from seawater.</title>
        <authorList>
            <person name="Baik K.S."/>
            <person name="Park S.C."/>
            <person name="Kim M.S."/>
            <person name="Kim E.M."/>
            <person name="Park C."/>
            <person name="Chun J."/>
            <person name="Seong C.N."/>
        </authorList>
    </citation>
    <scope>NUCLEOTIDE SEQUENCE [LARGE SCALE GENOMIC DNA]</scope>
    <source>
        <strain evidence="13 14">FR1330</strain>
    </source>
</reference>
<dbReference type="Proteomes" id="UP000319980">
    <property type="component" value="Unassembled WGS sequence"/>
</dbReference>
<evidence type="ECO:0000256" key="5">
    <source>
        <dbReference type="ARBA" id="ARBA00023077"/>
    </source>
</evidence>
<feature type="chain" id="PRO_5022834651" evidence="10">
    <location>
        <begin position="31"/>
        <end position="976"/>
    </location>
</feature>